<name>A0AAX3X1D6_9BACI</name>
<accession>A0AAX3X1D6</accession>
<reference evidence="1" key="1">
    <citation type="submission" date="2023-05" db="EMBL/GenBank/DDBJ databases">
        <title>Comparative genomics of Bacillaceae isolates and their secondary metabolite potential.</title>
        <authorList>
            <person name="Song L."/>
            <person name="Nielsen L.J."/>
            <person name="Mohite O."/>
            <person name="Xu X."/>
            <person name="Weber T."/>
            <person name="Kovacs A.T."/>
        </authorList>
    </citation>
    <scope>NUCLEOTIDE SEQUENCE</scope>
    <source>
        <strain evidence="1">LY1</strain>
    </source>
</reference>
<dbReference type="Proteomes" id="UP001178322">
    <property type="component" value="Chromosome"/>
</dbReference>
<protein>
    <recommendedName>
        <fullName evidence="3">Sporulation histidine kinase inhibitor Sda</fullName>
    </recommendedName>
</protein>
<dbReference type="EMBL" id="CP126101">
    <property type="protein sequence ID" value="WHY54023.1"/>
    <property type="molecule type" value="Genomic_DNA"/>
</dbReference>
<evidence type="ECO:0000313" key="2">
    <source>
        <dbReference type="Proteomes" id="UP001178322"/>
    </source>
</evidence>
<gene>
    <name evidence="1" type="ORF">QNH24_12520</name>
</gene>
<evidence type="ECO:0008006" key="3">
    <source>
        <dbReference type="Google" id="ProtNLM"/>
    </source>
</evidence>
<proteinExistence type="predicted"/>
<evidence type="ECO:0000313" key="1">
    <source>
        <dbReference type="EMBL" id="WHY54023.1"/>
    </source>
</evidence>
<sequence>MTNIEIKNPYFAYLIELGENDEFLRISAALFNSLRNSSVRECVPQDFIN</sequence>
<organism evidence="1 2">
    <name type="scientific">Lysinibacillus pakistanensis</name>
    <dbReference type="NCBI Taxonomy" id="759811"/>
    <lineage>
        <taxon>Bacteria</taxon>
        <taxon>Bacillati</taxon>
        <taxon>Bacillota</taxon>
        <taxon>Bacilli</taxon>
        <taxon>Bacillales</taxon>
        <taxon>Bacillaceae</taxon>
        <taxon>Lysinibacillus</taxon>
    </lineage>
</organism>
<dbReference type="AlphaFoldDB" id="A0AAX3X1D6"/>